<dbReference type="EMBL" id="MKHE01000024">
    <property type="protein sequence ID" value="OWK02669.1"/>
    <property type="molecule type" value="Genomic_DNA"/>
</dbReference>
<reference evidence="2 3" key="1">
    <citation type="journal article" date="2018" name="Mol. Genet. Genomics">
        <title>The red deer Cervus elaphus genome CerEla1.0: sequencing, annotating, genes, and chromosomes.</title>
        <authorList>
            <person name="Bana N.A."/>
            <person name="Nyiri A."/>
            <person name="Nagy J."/>
            <person name="Frank K."/>
            <person name="Nagy T."/>
            <person name="Steger V."/>
            <person name="Schiller M."/>
            <person name="Lakatos P."/>
            <person name="Sugar L."/>
            <person name="Horn P."/>
            <person name="Barta E."/>
            <person name="Orosz L."/>
        </authorList>
    </citation>
    <scope>NUCLEOTIDE SEQUENCE [LARGE SCALE GENOMIC DNA]</scope>
    <source>
        <strain evidence="2">Hungarian</strain>
    </source>
</reference>
<dbReference type="InterPro" id="IPR027387">
    <property type="entry name" value="Cytb/b6-like_sf"/>
</dbReference>
<name>A0A212C9K9_CEREH</name>
<dbReference type="Gene3D" id="1.20.810.10">
    <property type="entry name" value="Cytochrome Bc1 Complex, Chain C"/>
    <property type="match status" value="1"/>
</dbReference>
<keyword evidence="1" id="KW-0812">Transmembrane</keyword>
<comment type="caution">
    <text evidence="2">The sequence shown here is derived from an EMBL/GenBank/DDBJ whole genome shotgun (WGS) entry which is preliminary data.</text>
</comment>
<keyword evidence="1" id="KW-0472">Membrane</keyword>
<feature type="transmembrane region" description="Helical" evidence="1">
    <location>
        <begin position="16"/>
        <end position="40"/>
    </location>
</feature>
<dbReference type="InterPro" id="IPR016174">
    <property type="entry name" value="Di-haem_cyt_TM"/>
</dbReference>
<gene>
    <name evidence="2" type="ORF">Celaphus_00010211</name>
</gene>
<evidence type="ECO:0000313" key="3">
    <source>
        <dbReference type="Proteomes" id="UP000242450"/>
    </source>
</evidence>
<accession>A0A212C9K9</accession>
<evidence type="ECO:0000313" key="2">
    <source>
        <dbReference type="EMBL" id="OWK02669.1"/>
    </source>
</evidence>
<sequence length="92" mass="10512">MNLRWFSEDKATCTCFFAFYFILPLTITALAATHLTYYSFMKQALRILQGSHLTSIYSIPSLLLLFLPGLLRDPDNYTPANPLNIAPRIKPE</sequence>
<dbReference type="Proteomes" id="UP000242450">
    <property type="component" value="Chromosome 24"/>
</dbReference>
<proteinExistence type="predicted"/>
<keyword evidence="1" id="KW-1133">Transmembrane helix</keyword>
<dbReference type="AlphaFoldDB" id="A0A212C9K9"/>
<evidence type="ECO:0000256" key="1">
    <source>
        <dbReference type="SAM" id="Phobius"/>
    </source>
</evidence>
<keyword evidence="3" id="KW-1185">Reference proteome</keyword>
<dbReference type="SUPFAM" id="SSF81342">
    <property type="entry name" value="Transmembrane di-heme cytochromes"/>
    <property type="match status" value="1"/>
</dbReference>
<dbReference type="GO" id="GO:0022904">
    <property type="term" value="P:respiratory electron transport chain"/>
    <property type="evidence" value="ECO:0007669"/>
    <property type="project" value="InterPro"/>
</dbReference>
<feature type="transmembrane region" description="Helical" evidence="1">
    <location>
        <begin position="52"/>
        <end position="71"/>
    </location>
</feature>
<organism evidence="2 3">
    <name type="scientific">Cervus elaphus hippelaphus</name>
    <name type="common">European red deer</name>
    <dbReference type="NCBI Taxonomy" id="46360"/>
    <lineage>
        <taxon>Eukaryota</taxon>
        <taxon>Metazoa</taxon>
        <taxon>Chordata</taxon>
        <taxon>Craniata</taxon>
        <taxon>Vertebrata</taxon>
        <taxon>Euteleostomi</taxon>
        <taxon>Mammalia</taxon>
        <taxon>Eutheria</taxon>
        <taxon>Laurasiatheria</taxon>
        <taxon>Artiodactyla</taxon>
        <taxon>Ruminantia</taxon>
        <taxon>Pecora</taxon>
        <taxon>Cervidae</taxon>
        <taxon>Cervinae</taxon>
        <taxon>Cervus</taxon>
    </lineage>
</organism>
<protein>
    <submittedName>
        <fullName evidence="2">Uncharacterized protein</fullName>
    </submittedName>
</protein>
<dbReference type="GO" id="GO:0016020">
    <property type="term" value="C:membrane"/>
    <property type="evidence" value="ECO:0007669"/>
    <property type="project" value="InterPro"/>
</dbReference>